<dbReference type="Proteomes" id="UP000278627">
    <property type="component" value="Unassembled WGS sequence"/>
</dbReference>
<evidence type="ECO:0000313" key="2">
    <source>
        <dbReference type="EMBL" id="VDN81733.1"/>
    </source>
</evidence>
<dbReference type="InterPro" id="IPR038412">
    <property type="entry name" value="Pepsin-I3_sf"/>
</dbReference>
<dbReference type="Gene3D" id="3.30.1120.50">
    <property type="entry name" value="Pepsin inhibitor-3"/>
    <property type="match status" value="1"/>
</dbReference>
<dbReference type="EMBL" id="UZAD01000025">
    <property type="protein sequence ID" value="VDN81733.1"/>
    <property type="molecule type" value="Genomic_DNA"/>
</dbReference>
<name>A0A158PPZ1_BRUPA</name>
<dbReference type="AlphaFoldDB" id="A0A158PPZ1"/>
<reference evidence="4" key="1">
    <citation type="submission" date="2016-04" db="UniProtKB">
        <authorList>
            <consortium name="WormBaseParasite"/>
        </authorList>
    </citation>
    <scope>IDENTIFICATION</scope>
</reference>
<protein>
    <submittedName>
        <fullName evidence="4">Pepsin-I3 domain-containing protein</fullName>
    </submittedName>
</protein>
<reference evidence="2 3" key="2">
    <citation type="submission" date="2018-11" db="EMBL/GenBank/DDBJ databases">
        <authorList>
            <consortium name="Pathogen Informatics"/>
        </authorList>
    </citation>
    <scope>NUCLEOTIDE SEQUENCE [LARGE SCALE GENOMIC DNA]</scope>
</reference>
<organism evidence="4">
    <name type="scientific">Brugia pahangi</name>
    <name type="common">Filarial nematode worm</name>
    <dbReference type="NCBI Taxonomy" id="6280"/>
    <lineage>
        <taxon>Eukaryota</taxon>
        <taxon>Metazoa</taxon>
        <taxon>Ecdysozoa</taxon>
        <taxon>Nematoda</taxon>
        <taxon>Chromadorea</taxon>
        <taxon>Rhabditida</taxon>
        <taxon>Spirurina</taxon>
        <taxon>Spiruromorpha</taxon>
        <taxon>Filarioidea</taxon>
        <taxon>Onchocercidae</taxon>
        <taxon>Brugia</taxon>
    </lineage>
</organism>
<feature type="transmembrane region" description="Helical" evidence="1">
    <location>
        <begin position="38"/>
        <end position="57"/>
    </location>
</feature>
<evidence type="ECO:0000313" key="4">
    <source>
        <dbReference type="WBParaSite" id="BPAG_0000054601-mRNA-1"/>
    </source>
</evidence>
<proteinExistence type="predicted"/>
<keyword evidence="3" id="KW-1185">Reference proteome</keyword>
<accession>A0A158PPZ1</accession>
<keyword evidence="1" id="KW-0812">Transmembrane</keyword>
<dbReference type="WBParaSite" id="BPAG_0000054601-mRNA-1">
    <property type="protein sequence ID" value="BPAG_0000054601-mRNA-1"/>
    <property type="gene ID" value="BPAG_0000054601"/>
</dbReference>
<feature type="transmembrane region" description="Helical" evidence="1">
    <location>
        <begin position="12"/>
        <end position="32"/>
    </location>
</feature>
<evidence type="ECO:0000313" key="3">
    <source>
        <dbReference type="Proteomes" id="UP000278627"/>
    </source>
</evidence>
<keyword evidence="1" id="KW-0472">Membrane</keyword>
<gene>
    <name evidence="2" type="ORF">BPAG_LOCUS547</name>
</gene>
<sequence length="188" mass="21748">MNCPMKTTCTPYKLSLIHLNIIGVVLTILISLERCHQALLYIFTYSITAQLIILWVLSKGQNINSGDSSAVGTGFHNSNVNTVRSSERDNELSAIENNIHCTVRNGRIYVNGRYARNMQPRDYLSLYQYKESVARWSMILIDNIQLSFPWDLRNPKHKEFPWNPAAFPGKRRRRAAVPFPRLPRFCYE</sequence>
<keyword evidence="1" id="KW-1133">Transmembrane helix</keyword>
<evidence type="ECO:0000256" key="1">
    <source>
        <dbReference type="SAM" id="Phobius"/>
    </source>
</evidence>